<keyword evidence="2" id="KW-1185">Reference proteome</keyword>
<sequence>MHAWASLGATNAPCPVHHGTRETDITVFTDASALGWGAISIDSTGAMMQLSKRWTLHEMIAWNLGSSVDAEPLAVTNAVAALVTTRMRKVVIYTDHLPLVFVAAKTFGRAKAYSRMCTFFANSKSAS</sequence>
<accession>A0A0S4KH95</accession>
<dbReference type="InterPro" id="IPR012337">
    <property type="entry name" value="RNaseH-like_sf"/>
</dbReference>
<organism evidence="1 2">
    <name type="scientific">Bodo saltans</name>
    <name type="common">Flagellated protozoan</name>
    <dbReference type="NCBI Taxonomy" id="75058"/>
    <lineage>
        <taxon>Eukaryota</taxon>
        <taxon>Discoba</taxon>
        <taxon>Euglenozoa</taxon>
        <taxon>Kinetoplastea</taxon>
        <taxon>Metakinetoplastina</taxon>
        <taxon>Eubodonida</taxon>
        <taxon>Bodonidae</taxon>
        <taxon>Bodo</taxon>
    </lineage>
</organism>
<dbReference type="VEuPathDB" id="TriTrypDB:BSAL_01980c"/>
<dbReference type="AlphaFoldDB" id="A0A0S4KH95"/>
<dbReference type="EMBL" id="CYKH01001743">
    <property type="protein sequence ID" value="CUI15008.1"/>
    <property type="molecule type" value="Genomic_DNA"/>
</dbReference>
<dbReference type="SUPFAM" id="SSF53098">
    <property type="entry name" value="Ribonuclease H-like"/>
    <property type="match status" value="1"/>
</dbReference>
<protein>
    <recommendedName>
        <fullName evidence="3">Reverse transcriptase RNase H-like domain-containing protein</fullName>
    </recommendedName>
</protein>
<evidence type="ECO:0000313" key="1">
    <source>
        <dbReference type="EMBL" id="CUI15008.1"/>
    </source>
</evidence>
<name>A0A0S4KH95_BODSA</name>
<reference evidence="2" key="1">
    <citation type="submission" date="2015-09" db="EMBL/GenBank/DDBJ databases">
        <authorList>
            <consortium name="Pathogen Informatics"/>
        </authorList>
    </citation>
    <scope>NUCLEOTIDE SEQUENCE [LARGE SCALE GENOMIC DNA]</scope>
    <source>
        <strain evidence="2">Lake Konstanz</strain>
    </source>
</reference>
<evidence type="ECO:0008006" key="3">
    <source>
        <dbReference type="Google" id="ProtNLM"/>
    </source>
</evidence>
<proteinExistence type="predicted"/>
<evidence type="ECO:0000313" key="2">
    <source>
        <dbReference type="Proteomes" id="UP000051952"/>
    </source>
</evidence>
<dbReference type="Proteomes" id="UP000051952">
    <property type="component" value="Unassembled WGS sequence"/>
</dbReference>
<gene>
    <name evidence="1" type="ORF">BSAL_01980c</name>
</gene>